<gene>
    <name evidence="3" type="primary">LOC113412405</name>
</gene>
<evidence type="ECO:0000313" key="3">
    <source>
        <dbReference type="RefSeq" id="XP_026523793.1"/>
    </source>
</evidence>
<accession>A0A6J1U5B2</accession>
<feature type="region of interest" description="Disordered" evidence="1">
    <location>
        <begin position="33"/>
        <end position="71"/>
    </location>
</feature>
<sequence>MEGHKRLMQVIHEMQSKIIKLVQENQALRGELQFGGQKETKGEEIVRENTQNGESWSHSKSDEETTGSLVPLRRSVSAGSALILQEQKDNIMTVRRYSISSVPSLLSNKHHKSDKKNPFKTSLEFKGINKSPVFTTDGPLSNKEDKSFGKISSSKDSSFQDQVFKCRGKVKAVSFLLSPYSGNQDSFKCLQSENPKQLSTIIEKDM</sequence>
<keyword evidence="2" id="KW-1185">Reference proteome</keyword>
<dbReference type="KEGG" id="nss:113412405"/>
<proteinExistence type="predicted"/>
<dbReference type="RefSeq" id="XP_026523793.1">
    <property type="nucleotide sequence ID" value="XM_026668008.1"/>
</dbReference>
<name>A0A6J1U5B2_9SAUR</name>
<evidence type="ECO:0000256" key="1">
    <source>
        <dbReference type="SAM" id="MobiDB-lite"/>
    </source>
</evidence>
<dbReference type="AlphaFoldDB" id="A0A6J1U5B2"/>
<reference evidence="3" key="1">
    <citation type="submission" date="2025-08" db="UniProtKB">
        <authorList>
            <consortium name="RefSeq"/>
        </authorList>
    </citation>
    <scope>IDENTIFICATION</scope>
</reference>
<dbReference type="GeneID" id="113412405"/>
<evidence type="ECO:0000313" key="2">
    <source>
        <dbReference type="Proteomes" id="UP000504612"/>
    </source>
</evidence>
<dbReference type="Proteomes" id="UP000504612">
    <property type="component" value="Unplaced"/>
</dbReference>
<feature type="compositionally biased region" description="Basic and acidic residues" evidence="1">
    <location>
        <begin position="38"/>
        <end position="47"/>
    </location>
</feature>
<organism evidence="2 3">
    <name type="scientific">Notechis scutatus</name>
    <name type="common">mainland tiger snake</name>
    <dbReference type="NCBI Taxonomy" id="8663"/>
    <lineage>
        <taxon>Eukaryota</taxon>
        <taxon>Metazoa</taxon>
        <taxon>Chordata</taxon>
        <taxon>Craniata</taxon>
        <taxon>Vertebrata</taxon>
        <taxon>Euteleostomi</taxon>
        <taxon>Lepidosauria</taxon>
        <taxon>Squamata</taxon>
        <taxon>Bifurcata</taxon>
        <taxon>Unidentata</taxon>
        <taxon>Episquamata</taxon>
        <taxon>Toxicofera</taxon>
        <taxon>Serpentes</taxon>
        <taxon>Colubroidea</taxon>
        <taxon>Elapidae</taxon>
        <taxon>Hydrophiinae</taxon>
        <taxon>Notechis</taxon>
    </lineage>
</organism>
<protein>
    <submittedName>
        <fullName evidence="3">Uncharacterized protein LOC113412405</fullName>
    </submittedName>
</protein>